<evidence type="ECO:0000256" key="1">
    <source>
        <dbReference type="SAM" id="Phobius"/>
    </source>
</evidence>
<proteinExistence type="predicted"/>
<organism evidence="2 4">
    <name type="scientific">Medicago truncatula</name>
    <name type="common">Barrel medic</name>
    <name type="synonym">Medicago tribuloides</name>
    <dbReference type="NCBI Taxonomy" id="3880"/>
    <lineage>
        <taxon>Eukaryota</taxon>
        <taxon>Viridiplantae</taxon>
        <taxon>Streptophyta</taxon>
        <taxon>Embryophyta</taxon>
        <taxon>Tracheophyta</taxon>
        <taxon>Spermatophyta</taxon>
        <taxon>Magnoliopsida</taxon>
        <taxon>eudicotyledons</taxon>
        <taxon>Gunneridae</taxon>
        <taxon>Pentapetalae</taxon>
        <taxon>rosids</taxon>
        <taxon>fabids</taxon>
        <taxon>Fabales</taxon>
        <taxon>Fabaceae</taxon>
        <taxon>Papilionoideae</taxon>
        <taxon>50 kb inversion clade</taxon>
        <taxon>NPAAA clade</taxon>
        <taxon>Hologalegina</taxon>
        <taxon>IRL clade</taxon>
        <taxon>Trifolieae</taxon>
        <taxon>Medicago</taxon>
    </lineage>
</organism>
<dbReference type="EnsemblPlants" id="KEH30704">
    <property type="protein sequence ID" value="KEH30704"/>
    <property type="gene ID" value="MTR_4g078683"/>
</dbReference>
<feature type="transmembrane region" description="Helical" evidence="1">
    <location>
        <begin position="20"/>
        <end position="42"/>
    </location>
</feature>
<sequence length="98" mass="11009">MSKLPRAPYFHSPRVRLELAMAMIDVDVVSIVMFSCALFWIVEPLFDDVTDGCNLTVAAWMVQFLPSGTSDIHIDEAKPVQFSQLNSCEADYYCCPVT</sequence>
<reference evidence="2 4" key="2">
    <citation type="journal article" date="2014" name="BMC Genomics">
        <title>An improved genome release (version Mt4.0) for the model legume Medicago truncatula.</title>
        <authorList>
            <person name="Tang H."/>
            <person name="Krishnakumar V."/>
            <person name="Bidwell S."/>
            <person name="Rosen B."/>
            <person name="Chan A."/>
            <person name="Zhou S."/>
            <person name="Gentzbittel L."/>
            <person name="Childs K.L."/>
            <person name="Yandell M."/>
            <person name="Gundlach H."/>
            <person name="Mayer K.F."/>
            <person name="Schwartz D.C."/>
            <person name="Town C.D."/>
        </authorList>
    </citation>
    <scope>GENOME REANNOTATION</scope>
    <source>
        <strain evidence="2">A17</strain>
        <strain evidence="3 4">cv. Jemalong A17</strain>
    </source>
</reference>
<dbReference type="Proteomes" id="UP000002051">
    <property type="component" value="Chromosome 4"/>
</dbReference>
<protein>
    <submittedName>
        <fullName evidence="2">Transmembrane protein, putative</fullName>
    </submittedName>
</protein>
<evidence type="ECO:0000313" key="4">
    <source>
        <dbReference type="Proteomes" id="UP000002051"/>
    </source>
</evidence>
<evidence type="ECO:0000313" key="3">
    <source>
        <dbReference type="EnsemblPlants" id="KEH30704"/>
    </source>
</evidence>
<gene>
    <name evidence="2" type="ordered locus">MTR_4g078683</name>
</gene>
<reference evidence="2 4" key="1">
    <citation type="journal article" date="2011" name="Nature">
        <title>The Medicago genome provides insight into the evolution of rhizobial symbioses.</title>
        <authorList>
            <person name="Young N.D."/>
            <person name="Debelle F."/>
            <person name="Oldroyd G.E."/>
            <person name="Geurts R."/>
            <person name="Cannon S.B."/>
            <person name="Udvardi M.K."/>
            <person name="Benedito V.A."/>
            <person name="Mayer K.F."/>
            <person name="Gouzy J."/>
            <person name="Schoof H."/>
            <person name="Van de Peer Y."/>
            <person name="Proost S."/>
            <person name="Cook D.R."/>
            <person name="Meyers B.C."/>
            <person name="Spannagl M."/>
            <person name="Cheung F."/>
            <person name="De Mita S."/>
            <person name="Krishnakumar V."/>
            <person name="Gundlach H."/>
            <person name="Zhou S."/>
            <person name="Mudge J."/>
            <person name="Bharti A.K."/>
            <person name="Murray J.D."/>
            <person name="Naoumkina M.A."/>
            <person name="Rosen B."/>
            <person name="Silverstein K.A."/>
            <person name="Tang H."/>
            <person name="Rombauts S."/>
            <person name="Zhao P.X."/>
            <person name="Zhou P."/>
            <person name="Barbe V."/>
            <person name="Bardou P."/>
            <person name="Bechner M."/>
            <person name="Bellec A."/>
            <person name="Berger A."/>
            <person name="Berges H."/>
            <person name="Bidwell S."/>
            <person name="Bisseling T."/>
            <person name="Choisne N."/>
            <person name="Couloux A."/>
            <person name="Denny R."/>
            <person name="Deshpande S."/>
            <person name="Dai X."/>
            <person name="Doyle J.J."/>
            <person name="Dudez A.M."/>
            <person name="Farmer A.D."/>
            <person name="Fouteau S."/>
            <person name="Franken C."/>
            <person name="Gibelin C."/>
            <person name="Gish J."/>
            <person name="Goldstein S."/>
            <person name="Gonzalez A.J."/>
            <person name="Green P.J."/>
            <person name="Hallab A."/>
            <person name="Hartog M."/>
            <person name="Hua A."/>
            <person name="Humphray S.J."/>
            <person name="Jeong D.H."/>
            <person name="Jing Y."/>
            <person name="Jocker A."/>
            <person name="Kenton S.M."/>
            <person name="Kim D.J."/>
            <person name="Klee K."/>
            <person name="Lai H."/>
            <person name="Lang C."/>
            <person name="Lin S."/>
            <person name="Macmil S.L."/>
            <person name="Magdelenat G."/>
            <person name="Matthews L."/>
            <person name="McCorrison J."/>
            <person name="Monaghan E.L."/>
            <person name="Mun J.H."/>
            <person name="Najar F.Z."/>
            <person name="Nicholson C."/>
            <person name="Noirot C."/>
            <person name="O'Bleness M."/>
            <person name="Paule C.R."/>
            <person name="Poulain J."/>
            <person name="Prion F."/>
            <person name="Qin B."/>
            <person name="Qu C."/>
            <person name="Retzel E.F."/>
            <person name="Riddle C."/>
            <person name="Sallet E."/>
            <person name="Samain S."/>
            <person name="Samson N."/>
            <person name="Sanders I."/>
            <person name="Saurat O."/>
            <person name="Scarpelli C."/>
            <person name="Schiex T."/>
            <person name="Segurens B."/>
            <person name="Severin A.J."/>
            <person name="Sherrier D.J."/>
            <person name="Shi R."/>
            <person name="Sims S."/>
            <person name="Singer S.R."/>
            <person name="Sinharoy S."/>
            <person name="Sterck L."/>
            <person name="Viollet A."/>
            <person name="Wang B.B."/>
            <person name="Wang K."/>
            <person name="Wang M."/>
            <person name="Wang X."/>
            <person name="Warfsmann J."/>
            <person name="Weissenbach J."/>
            <person name="White D.D."/>
            <person name="White J.D."/>
            <person name="Wiley G.B."/>
            <person name="Wincker P."/>
            <person name="Xing Y."/>
            <person name="Yang L."/>
            <person name="Yao Z."/>
            <person name="Ying F."/>
            <person name="Zhai J."/>
            <person name="Zhou L."/>
            <person name="Zuber A."/>
            <person name="Denarie J."/>
            <person name="Dixon R.A."/>
            <person name="May G.D."/>
            <person name="Schwartz D.C."/>
            <person name="Rogers J."/>
            <person name="Quetier F."/>
            <person name="Town C.D."/>
            <person name="Roe B.A."/>
        </authorList>
    </citation>
    <scope>NUCLEOTIDE SEQUENCE [LARGE SCALE GENOMIC DNA]</scope>
    <source>
        <strain evidence="2">A17</strain>
        <strain evidence="3 4">cv. Jemalong A17</strain>
    </source>
</reference>
<reference evidence="3" key="3">
    <citation type="submission" date="2015-04" db="UniProtKB">
        <authorList>
            <consortium name="EnsemblPlants"/>
        </authorList>
    </citation>
    <scope>IDENTIFICATION</scope>
    <source>
        <strain evidence="3">cv. Jemalong A17</strain>
    </source>
</reference>
<dbReference type="EMBL" id="CM001220">
    <property type="protein sequence ID" value="KEH30704.1"/>
    <property type="molecule type" value="Genomic_DNA"/>
</dbReference>
<keyword evidence="1 2" id="KW-0812">Transmembrane</keyword>
<accession>A0A072ULP6</accession>
<keyword evidence="4" id="KW-1185">Reference proteome</keyword>
<evidence type="ECO:0000313" key="2">
    <source>
        <dbReference type="EMBL" id="KEH30704.1"/>
    </source>
</evidence>
<keyword evidence="1" id="KW-1133">Transmembrane helix</keyword>
<dbReference type="AlphaFoldDB" id="A0A072ULP6"/>
<name>A0A072ULP6_MEDTR</name>
<keyword evidence="1" id="KW-0472">Membrane</keyword>
<dbReference type="HOGENOM" id="CLU_2336833_0_0_1"/>